<proteinExistence type="predicted"/>
<evidence type="ECO:0000313" key="1">
    <source>
        <dbReference type="EMBL" id="OTP68005.1"/>
    </source>
</evidence>
<sequence length="58" mass="6814">MRVDIRAALDKRRTAHKDEELFTLSHTCDIDIAVTYIVDIPMRLFKTMRSVQFVFLVS</sequence>
<comment type="caution">
    <text evidence="1">The sequence shown here is derived from an EMBL/GenBank/DDBJ whole genome shotgun (WGS) entry which is preliminary data.</text>
</comment>
<organism evidence="1 2">
    <name type="scientific">Caballeronia sordidicola</name>
    <name type="common">Burkholderia sordidicola</name>
    <dbReference type="NCBI Taxonomy" id="196367"/>
    <lineage>
        <taxon>Bacteria</taxon>
        <taxon>Pseudomonadati</taxon>
        <taxon>Pseudomonadota</taxon>
        <taxon>Betaproteobacteria</taxon>
        <taxon>Burkholderiales</taxon>
        <taxon>Burkholderiaceae</taxon>
        <taxon>Caballeronia</taxon>
    </lineage>
</organism>
<name>A0A242M9Q4_CABSO</name>
<reference evidence="1 2" key="1">
    <citation type="submission" date="2017-03" db="EMBL/GenBank/DDBJ databases">
        <title>Genome analysis of strain PAMC 26510.</title>
        <authorList>
            <person name="Oh H.-M."/>
            <person name="Yang J.-A."/>
        </authorList>
    </citation>
    <scope>NUCLEOTIDE SEQUENCE [LARGE SCALE GENOMIC DNA]</scope>
    <source>
        <strain evidence="1 2">PAMC 26510</strain>
    </source>
</reference>
<protein>
    <submittedName>
        <fullName evidence="1">Uncharacterized protein</fullName>
    </submittedName>
</protein>
<dbReference type="Proteomes" id="UP000194546">
    <property type="component" value="Unassembled WGS sequence"/>
</dbReference>
<accession>A0A242M9Q4</accession>
<gene>
    <name evidence="1" type="ORF">PAMC26510_29745</name>
</gene>
<evidence type="ECO:0000313" key="2">
    <source>
        <dbReference type="Proteomes" id="UP000194546"/>
    </source>
</evidence>
<dbReference type="EMBL" id="NBTY01000181">
    <property type="protein sequence ID" value="OTP68005.1"/>
    <property type="molecule type" value="Genomic_DNA"/>
</dbReference>
<dbReference type="AlphaFoldDB" id="A0A242M9Q4"/>